<dbReference type="GO" id="GO:0016868">
    <property type="term" value="F:intramolecular phosphotransferase activity"/>
    <property type="evidence" value="ECO:0007669"/>
    <property type="project" value="InterPro"/>
</dbReference>
<dbReference type="PROSITE" id="PS00710">
    <property type="entry name" value="PGM_PMM"/>
    <property type="match status" value="1"/>
</dbReference>
<dbReference type="InterPro" id="IPR005841">
    <property type="entry name" value="Alpha-D-phosphohexomutase_SF"/>
</dbReference>
<name>A0A8J7TV92_9PROT</name>
<evidence type="ECO:0000256" key="4">
    <source>
        <dbReference type="ARBA" id="ARBA00022723"/>
    </source>
</evidence>
<keyword evidence="3" id="KW-0597">Phosphoprotein</keyword>
<dbReference type="GO" id="GO:0005975">
    <property type="term" value="P:carbohydrate metabolic process"/>
    <property type="evidence" value="ECO:0007669"/>
    <property type="project" value="InterPro"/>
</dbReference>
<evidence type="ECO:0000256" key="5">
    <source>
        <dbReference type="ARBA" id="ARBA00022842"/>
    </source>
</evidence>
<keyword evidence="4 7" id="KW-0479">Metal-binding</keyword>
<evidence type="ECO:0000256" key="7">
    <source>
        <dbReference type="RuleBase" id="RU004326"/>
    </source>
</evidence>
<dbReference type="InterPro" id="IPR036900">
    <property type="entry name" value="A-D-PHexomutase_C_sf"/>
</dbReference>
<dbReference type="NCBIfam" id="NF046027">
    <property type="entry name" value="PhglucPhmanMutPgmG"/>
    <property type="match status" value="1"/>
</dbReference>
<evidence type="ECO:0000256" key="6">
    <source>
        <dbReference type="ARBA" id="ARBA00023235"/>
    </source>
</evidence>
<dbReference type="Gene3D" id="3.40.120.10">
    <property type="entry name" value="Alpha-D-Glucose-1,6-Bisphosphate, subunit A, domain 3"/>
    <property type="match status" value="3"/>
</dbReference>
<dbReference type="EMBL" id="JAFKGL010000025">
    <property type="protein sequence ID" value="MBN9413496.1"/>
    <property type="molecule type" value="Genomic_DNA"/>
</dbReference>
<keyword evidence="5 7" id="KW-0460">Magnesium</keyword>
<protein>
    <submittedName>
        <fullName evidence="12">Phosphomannomutase/phosphoglucomutase</fullName>
    </submittedName>
</protein>
<comment type="cofactor">
    <cofactor evidence="1">
        <name>Mg(2+)</name>
        <dbReference type="ChEBI" id="CHEBI:18420"/>
    </cofactor>
</comment>
<dbReference type="Proteomes" id="UP000664414">
    <property type="component" value="Unassembled WGS sequence"/>
</dbReference>
<gene>
    <name evidence="12" type="ORF">J0H12_06210</name>
</gene>
<proteinExistence type="inferred from homology"/>
<evidence type="ECO:0000313" key="13">
    <source>
        <dbReference type="Proteomes" id="UP000664414"/>
    </source>
</evidence>
<evidence type="ECO:0000313" key="12">
    <source>
        <dbReference type="EMBL" id="MBN9413496.1"/>
    </source>
</evidence>
<evidence type="ECO:0000259" key="9">
    <source>
        <dbReference type="Pfam" id="PF02878"/>
    </source>
</evidence>
<dbReference type="Pfam" id="PF02880">
    <property type="entry name" value="PGM_PMM_III"/>
    <property type="match status" value="1"/>
</dbReference>
<dbReference type="InterPro" id="IPR016066">
    <property type="entry name" value="A-D-PHexomutase_CS"/>
</dbReference>
<dbReference type="InterPro" id="IPR016055">
    <property type="entry name" value="A-D-PHexomutase_a/b/a-I/II/III"/>
</dbReference>
<reference evidence="12" key="1">
    <citation type="submission" date="2021-02" db="EMBL/GenBank/DDBJ databases">
        <title>Thiocyanate and organic carbon inputs drive convergent selection for specific autotrophic Afipia and Thiobacillus strains within complex microbiomes.</title>
        <authorList>
            <person name="Huddy R.J."/>
            <person name="Sachdeva R."/>
            <person name="Kadzinga F."/>
            <person name="Kantor R.S."/>
            <person name="Harrison S.T.L."/>
            <person name="Banfield J.F."/>
        </authorList>
    </citation>
    <scope>NUCLEOTIDE SEQUENCE</scope>
    <source>
        <strain evidence="12">SCN18_10_11_15_R4_P_38_20</strain>
    </source>
</reference>
<dbReference type="PRINTS" id="PR00509">
    <property type="entry name" value="PGMPMM"/>
</dbReference>
<sequence>MKKKIFRAYDIRGIVDEELSEKDAWNIGKSFGSIAKDHNKIPKIAVGYDGRLSSPALKCSLIEGLLSTGVKVLEIGLGPSPMLYYASHFLKCDAAIMVTGSHNPLNHNGFKLVFENKPFFGSQIQVLEDRIIESDFHTGKGTLEIHDIKNDYLSYLLSDFLTYYSQGKSLKIAWDVGNGATGEILRLLIQKIPGEHILLNETIDGNFPAHGPDPTEAKNLIQLQQTVLKKKCDVGIAFDGDGDRIGVVDDQGEIIWGDQLLKLYAEEILLEHPGATIIADIKASQSLFDYVNSLGGKGLMWATGHSLIKAKMSETKSLLAGEMSGHIFFADRHFGYDDALYAALRLIGILGKYTQNLNSWHKKFPTIFNTPEIRIDCSQQDKFNVIETIKAKLKHQHQTYCDLDGVRVTEKHGWWLLRASHTQEAIVARIEADSLKDLNQLKEKVEGYLYQFNLTLSENSA</sequence>
<dbReference type="PANTHER" id="PTHR43771:SF2">
    <property type="entry name" value="PHOSPHOMANNOMUTASE_PHOSPHOGLUCOMUTASE"/>
    <property type="match status" value="1"/>
</dbReference>
<evidence type="ECO:0000256" key="3">
    <source>
        <dbReference type="ARBA" id="ARBA00022553"/>
    </source>
</evidence>
<dbReference type="CDD" id="cd03089">
    <property type="entry name" value="PMM_PGM"/>
    <property type="match status" value="1"/>
</dbReference>
<comment type="caution">
    <text evidence="12">The sequence shown here is derived from an EMBL/GenBank/DDBJ whole genome shotgun (WGS) entry which is preliminary data.</text>
</comment>
<dbReference type="SUPFAM" id="SSF55957">
    <property type="entry name" value="Phosphoglucomutase, C-terminal domain"/>
    <property type="match status" value="1"/>
</dbReference>
<dbReference type="Pfam" id="PF02879">
    <property type="entry name" value="PGM_PMM_II"/>
    <property type="match status" value="1"/>
</dbReference>
<feature type="domain" description="Alpha-D-phosphohexomutase alpha/beta/alpha" evidence="9">
    <location>
        <begin position="4"/>
        <end position="135"/>
    </location>
</feature>
<dbReference type="InterPro" id="IPR005845">
    <property type="entry name" value="A-D-PHexomutase_a/b/a-II"/>
</dbReference>
<feature type="domain" description="Alpha-D-phosphohexomutase alpha/beta/alpha" evidence="10">
    <location>
        <begin position="151"/>
        <end position="252"/>
    </location>
</feature>
<dbReference type="InterPro" id="IPR005843">
    <property type="entry name" value="A-D-PHexomutase_C"/>
</dbReference>
<feature type="domain" description="Alpha-D-phosphohexomutase alpha/beta/alpha" evidence="11">
    <location>
        <begin position="256"/>
        <end position="364"/>
    </location>
</feature>
<evidence type="ECO:0000259" key="10">
    <source>
        <dbReference type="Pfam" id="PF02879"/>
    </source>
</evidence>
<evidence type="ECO:0000259" key="8">
    <source>
        <dbReference type="Pfam" id="PF00408"/>
    </source>
</evidence>
<feature type="domain" description="Alpha-D-phosphohexomutase C-terminal" evidence="8">
    <location>
        <begin position="372"/>
        <end position="445"/>
    </location>
</feature>
<comment type="similarity">
    <text evidence="2 7">Belongs to the phosphohexose mutase family.</text>
</comment>
<dbReference type="PANTHER" id="PTHR43771">
    <property type="entry name" value="PHOSPHOMANNOMUTASE"/>
    <property type="match status" value="1"/>
</dbReference>
<organism evidence="12 13">
    <name type="scientific">Candidatus Paracaedimonas acanthamoebae</name>
    <dbReference type="NCBI Taxonomy" id="244581"/>
    <lineage>
        <taxon>Bacteria</taxon>
        <taxon>Pseudomonadati</taxon>
        <taxon>Pseudomonadota</taxon>
        <taxon>Alphaproteobacteria</taxon>
        <taxon>Holosporales</taxon>
        <taxon>Caedimonadaceae</taxon>
        <taxon>Candidatus Paracaedimonas</taxon>
    </lineage>
</organism>
<dbReference type="SUPFAM" id="SSF53738">
    <property type="entry name" value="Phosphoglucomutase, first 3 domains"/>
    <property type="match status" value="3"/>
</dbReference>
<dbReference type="Pfam" id="PF02878">
    <property type="entry name" value="PGM_PMM_I"/>
    <property type="match status" value="1"/>
</dbReference>
<dbReference type="Gene3D" id="3.30.310.50">
    <property type="entry name" value="Alpha-D-phosphohexomutase, C-terminal domain"/>
    <property type="match status" value="1"/>
</dbReference>
<keyword evidence="6" id="KW-0413">Isomerase</keyword>
<dbReference type="AlphaFoldDB" id="A0A8J7TV92"/>
<dbReference type="InterPro" id="IPR005846">
    <property type="entry name" value="A-D-PHexomutase_a/b/a-III"/>
</dbReference>
<dbReference type="Pfam" id="PF00408">
    <property type="entry name" value="PGM_PMM_IV"/>
    <property type="match status" value="1"/>
</dbReference>
<accession>A0A8J7TV92</accession>
<dbReference type="InterPro" id="IPR005844">
    <property type="entry name" value="A-D-PHexomutase_a/b/a-I"/>
</dbReference>
<evidence type="ECO:0000259" key="11">
    <source>
        <dbReference type="Pfam" id="PF02880"/>
    </source>
</evidence>
<evidence type="ECO:0000256" key="2">
    <source>
        <dbReference type="ARBA" id="ARBA00010231"/>
    </source>
</evidence>
<dbReference type="GO" id="GO:0000287">
    <property type="term" value="F:magnesium ion binding"/>
    <property type="evidence" value="ECO:0007669"/>
    <property type="project" value="InterPro"/>
</dbReference>
<evidence type="ECO:0000256" key="1">
    <source>
        <dbReference type="ARBA" id="ARBA00001946"/>
    </source>
</evidence>